<name>A0A976N0K1_9VIRU</name>
<protein>
    <submittedName>
        <fullName evidence="1">Uncharacterized protein</fullName>
    </submittedName>
</protein>
<reference evidence="1" key="1">
    <citation type="submission" date="2022-02" db="EMBL/GenBank/DDBJ databases">
        <title>Towards deciphering the DNA virus diversity associated with rodent species in the families Cricetidae and Heteromyidae.</title>
        <authorList>
            <person name="Lund M."/>
            <person name="Larsen B.B."/>
            <person name="Gryseels S."/>
            <person name="Kraberger S."/>
            <person name="Rowsey D.M."/>
            <person name="Steger L."/>
            <person name="Yule K.M."/>
            <person name="Upham N.S."/>
            <person name="Worobey M."/>
            <person name="Van Doorslaer K."/>
            <person name="Varsani A."/>
        </authorList>
    </citation>
    <scope>NUCLEOTIDE SEQUENCE</scope>
    <source>
        <strain evidence="1">UA08Rod_7256</strain>
    </source>
</reference>
<proteinExistence type="predicted"/>
<sequence length="48" mass="5517">MFSIYVLTQNYPLPGLPDLEAFFRARASSEIVKSGCKKLKKLEQKNEQ</sequence>
<dbReference type="EMBL" id="OM869495">
    <property type="protein sequence ID" value="UPW40772.1"/>
    <property type="molecule type" value="Genomic_DNA"/>
</dbReference>
<evidence type="ECO:0000313" key="1">
    <source>
        <dbReference type="EMBL" id="UPW40772.1"/>
    </source>
</evidence>
<accession>A0A976N0K1</accession>
<organism evidence="1">
    <name type="scientific">Sigmofec virus UA08Rod_7256</name>
    <dbReference type="NCBI Taxonomy" id="2929244"/>
    <lineage>
        <taxon>Viruses</taxon>
        <taxon>Monodnaviria</taxon>
        <taxon>Sangervirae</taxon>
        <taxon>Phixviricota</taxon>
        <taxon>Malgrandaviricetes</taxon>
        <taxon>Petitvirales</taxon>
        <taxon>Microviridae</taxon>
    </lineage>
</organism>